<dbReference type="Gene3D" id="3.40.50.1820">
    <property type="entry name" value="alpha/beta hydrolase"/>
    <property type="match status" value="1"/>
</dbReference>
<dbReference type="EMBL" id="FZNT01000009">
    <property type="protein sequence ID" value="SNR69812.1"/>
    <property type="molecule type" value="Genomic_DNA"/>
</dbReference>
<protein>
    <submittedName>
        <fullName evidence="2">Dienelactone hydrolase family protein</fullName>
    </submittedName>
</protein>
<dbReference type="Pfam" id="PF01738">
    <property type="entry name" value="DLH"/>
    <property type="match status" value="1"/>
</dbReference>
<gene>
    <name evidence="2" type="ORF">SAMN06265371_10927</name>
</gene>
<organism evidence="2 3">
    <name type="scientific">Lutibacter agarilyticus</name>
    <dbReference type="NCBI Taxonomy" id="1109740"/>
    <lineage>
        <taxon>Bacteria</taxon>
        <taxon>Pseudomonadati</taxon>
        <taxon>Bacteroidota</taxon>
        <taxon>Flavobacteriia</taxon>
        <taxon>Flavobacteriales</taxon>
        <taxon>Flavobacteriaceae</taxon>
        <taxon>Lutibacter</taxon>
    </lineage>
</organism>
<reference evidence="2 3" key="1">
    <citation type="submission" date="2017-06" db="EMBL/GenBank/DDBJ databases">
        <authorList>
            <person name="Kim H.J."/>
            <person name="Triplett B.A."/>
        </authorList>
    </citation>
    <scope>NUCLEOTIDE SEQUENCE [LARGE SCALE GENOMIC DNA]</scope>
    <source>
        <strain evidence="2 3">DSM 29150</strain>
    </source>
</reference>
<keyword evidence="2" id="KW-0378">Hydrolase</keyword>
<dbReference type="OrthoDB" id="9810066at2"/>
<keyword evidence="3" id="KW-1185">Reference proteome</keyword>
<dbReference type="InterPro" id="IPR029058">
    <property type="entry name" value="AB_hydrolase_fold"/>
</dbReference>
<dbReference type="RefSeq" id="WP_089382453.1">
    <property type="nucleotide sequence ID" value="NZ_FZNT01000009.1"/>
</dbReference>
<dbReference type="GO" id="GO:0016787">
    <property type="term" value="F:hydrolase activity"/>
    <property type="evidence" value="ECO:0007669"/>
    <property type="project" value="UniProtKB-KW"/>
</dbReference>
<dbReference type="Proteomes" id="UP000198384">
    <property type="component" value="Unassembled WGS sequence"/>
</dbReference>
<sequence>MNTIQKTYKDVEIKLDAIILKGNLRMADEGKGIIIFSHGSGSSRLSVRNNYVADLLLNKGFSSLLFDLLTPKEDAIYENRFNIKLLTERLIKVTKWVQNNLQQKQLPIGYFGASTGAASAFCAAEKLNKTVKAIVSRGGRPDLASDILSNVNIPSLLIVGGNDGIVIDLNKLAKAKIKGTCELKIIDGASHLFSEPGKLEMVANLTIEWFNNYLK</sequence>
<proteinExistence type="predicted"/>
<dbReference type="AlphaFoldDB" id="A0A238YFR0"/>
<dbReference type="SUPFAM" id="SSF53474">
    <property type="entry name" value="alpha/beta-Hydrolases"/>
    <property type="match status" value="1"/>
</dbReference>
<evidence type="ECO:0000313" key="2">
    <source>
        <dbReference type="EMBL" id="SNR69812.1"/>
    </source>
</evidence>
<evidence type="ECO:0000313" key="3">
    <source>
        <dbReference type="Proteomes" id="UP000198384"/>
    </source>
</evidence>
<feature type="domain" description="Dienelactone hydrolase" evidence="1">
    <location>
        <begin position="30"/>
        <end position="199"/>
    </location>
</feature>
<dbReference type="InterPro" id="IPR002925">
    <property type="entry name" value="Dienelactn_hydro"/>
</dbReference>
<accession>A0A238YFR0</accession>
<name>A0A238YFR0_9FLAO</name>
<evidence type="ECO:0000259" key="1">
    <source>
        <dbReference type="Pfam" id="PF01738"/>
    </source>
</evidence>